<evidence type="ECO:0000259" key="4">
    <source>
        <dbReference type="PROSITE" id="PS50987"/>
    </source>
</evidence>
<protein>
    <submittedName>
        <fullName evidence="5">Helix-turn-helix transcriptional regulator</fullName>
    </submittedName>
</protein>
<evidence type="ECO:0000256" key="3">
    <source>
        <dbReference type="ARBA" id="ARBA00023163"/>
    </source>
</evidence>
<dbReference type="PANTHER" id="PTHR33154:SF33">
    <property type="entry name" value="TRANSCRIPTIONAL REPRESSOR SDPR"/>
    <property type="match status" value="1"/>
</dbReference>
<evidence type="ECO:0000256" key="1">
    <source>
        <dbReference type="ARBA" id="ARBA00023015"/>
    </source>
</evidence>
<accession>A0A949TT64</accession>
<dbReference type="InterPro" id="IPR051081">
    <property type="entry name" value="HTH_MetalResp_TranReg"/>
</dbReference>
<organism evidence="5 6">
    <name type="scientific">Clostridium thailandense</name>
    <dbReference type="NCBI Taxonomy" id="2794346"/>
    <lineage>
        <taxon>Bacteria</taxon>
        <taxon>Bacillati</taxon>
        <taxon>Bacillota</taxon>
        <taxon>Clostridia</taxon>
        <taxon>Eubacteriales</taxon>
        <taxon>Clostridiaceae</taxon>
        <taxon>Clostridium</taxon>
    </lineage>
</organism>
<keyword evidence="6" id="KW-1185">Reference proteome</keyword>
<evidence type="ECO:0000313" key="6">
    <source>
        <dbReference type="Proteomes" id="UP000694308"/>
    </source>
</evidence>
<feature type="domain" description="HTH arsR-type" evidence="4">
    <location>
        <begin position="1"/>
        <end position="95"/>
    </location>
</feature>
<dbReference type="CDD" id="cd00090">
    <property type="entry name" value="HTH_ARSR"/>
    <property type="match status" value="1"/>
</dbReference>
<sequence>MDTQKMAKIFKALSNENRLELYLKIVEASDDGYCNNNECFITDIIHSLNIGAPTISHHIKELANAGLITTEKKGKFLICRANQELAKEVSKLFKL</sequence>
<dbReference type="PROSITE" id="PS50987">
    <property type="entry name" value="HTH_ARSR_2"/>
    <property type="match status" value="1"/>
</dbReference>
<dbReference type="SMART" id="SM00418">
    <property type="entry name" value="HTH_ARSR"/>
    <property type="match status" value="1"/>
</dbReference>
<dbReference type="PANTHER" id="PTHR33154">
    <property type="entry name" value="TRANSCRIPTIONAL REGULATOR, ARSR FAMILY"/>
    <property type="match status" value="1"/>
</dbReference>
<name>A0A949TT64_9CLOT</name>
<dbReference type="GO" id="GO:0003700">
    <property type="term" value="F:DNA-binding transcription factor activity"/>
    <property type="evidence" value="ECO:0007669"/>
    <property type="project" value="InterPro"/>
</dbReference>
<dbReference type="NCBIfam" id="NF033788">
    <property type="entry name" value="HTH_metalloreg"/>
    <property type="match status" value="1"/>
</dbReference>
<dbReference type="InterPro" id="IPR011991">
    <property type="entry name" value="ArsR-like_HTH"/>
</dbReference>
<keyword evidence="3" id="KW-0804">Transcription</keyword>
<keyword evidence="2" id="KW-0238">DNA-binding</keyword>
<dbReference type="InterPro" id="IPR001845">
    <property type="entry name" value="HTH_ArsR_DNA-bd_dom"/>
</dbReference>
<proteinExistence type="predicted"/>
<dbReference type="Proteomes" id="UP000694308">
    <property type="component" value="Unassembled WGS sequence"/>
</dbReference>
<dbReference type="AlphaFoldDB" id="A0A949TT64"/>
<dbReference type="GO" id="GO:0003677">
    <property type="term" value="F:DNA binding"/>
    <property type="evidence" value="ECO:0007669"/>
    <property type="project" value="UniProtKB-KW"/>
</dbReference>
<evidence type="ECO:0000313" key="5">
    <source>
        <dbReference type="EMBL" id="MBV7271426.1"/>
    </source>
</evidence>
<dbReference type="RefSeq" id="WP_218318464.1">
    <property type="nucleotide sequence ID" value="NZ_JAEEGC010000004.1"/>
</dbReference>
<keyword evidence="1" id="KW-0805">Transcription regulation</keyword>
<reference evidence="5" key="1">
    <citation type="submission" date="2020-12" db="EMBL/GenBank/DDBJ databases">
        <title>Clostridium thailandense sp. nov., a novel acetogenic bacterium isolated from peat land soil in Thailand.</title>
        <authorList>
            <person name="Chaikitkaew S."/>
            <person name="Birkeland N.K."/>
        </authorList>
    </citation>
    <scope>NUCLEOTIDE SEQUENCE</scope>
    <source>
        <strain evidence="5">PL3</strain>
    </source>
</reference>
<dbReference type="Pfam" id="PF01022">
    <property type="entry name" value="HTH_5"/>
    <property type="match status" value="1"/>
</dbReference>
<dbReference type="EMBL" id="JAEEGC010000004">
    <property type="protein sequence ID" value="MBV7271426.1"/>
    <property type="molecule type" value="Genomic_DNA"/>
</dbReference>
<comment type="caution">
    <text evidence="5">The sequence shown here is derived from an EMBL/GenBank/DDBJ whole genome shotgun (WGS) entry which is preliminary data.</text>
</comment>
<gene>
    <name evidence="5" type="ORF">I6U48_00635</name>
</gene>
<evidence type="ECO:0000256" key="2">
    <source>
        <dbReference type="ARBA" id="ARBA00023125"/>
    </source>
</evidence>